<dbReference type="EMBL" id="LAJE02000173">
    <property type="protein sequence ID" value="OEO31039.1"/>
    <property type="molecule type" value="Genomic_DNA"/>
</dbReference>
<evidence type="ECO:0000313" key="1">
    <source>
        <dbReference type="EMBL" id="OEO31039.1"/>
    </source>
</evidence>
<keyword evidence="2" id="KW-1185">Reference proteome</keyword>
<accession>A0A1E5XR24</accession>
<reference evidence="1 2" key="1">
    <citation type="journal article" date="2015" name="Genome Announc.">
        <title>Genome Assemblies of Three Soil-Associated Devosia species: D. insulae, D. limi, and D. soli.</title>
        <authorList>
            <person name="Hassan Y.I."/>
            <person name="Lepp D."/>
            <person name="Zhou T."/>
        </authorList>
    </citation>
    <scope>NUCLEOTIDE SEQUENCE [LARGE SCALE GENOMIC DNA]</scope>
    <source>
        <strain evidence="1 2">DS-56</strain>
    </source>
</reference>
<comment type="caution">
    <text evidence="1">The sequence shown here is derived from an EMBL/GenBank/DDBJ whole genome shotgun (WGS) entry which is preliminary data.</text>
</comment>
<dbReference type="AlphaFoldDB" id="A0A1E5XR24"/>
<dbReference type="Proteomes" id="UP000095463">
    <property type="component" value="Unassembled WGS sequence"/>
</dbReference>
<gene>
    <name evidence="1" type="ORF">VW23_018290</name>
</gene>
<protein>
    <submittedName>
        <fullName evidence="1">Uncharacterized protein</fullName>
    </submittedName>
</protein>
<evidence type="ECO:0000313" key="2">
    <source>
        <dbReference type="Proteomes" id="UP000095463"/>
    </source>
</evidence>
<proteinExistence type="predicted"/>
<organism evidence="1 2">
    <name type="scientific">Devosia insulae DS-56</name>
    <dbReference type="NCBI Taxonomy" id="1116389"/>
    <lineage>
        <taxon>Bacteria</taxon>
        <taxon>Pseudomonadati</taxon>
        <taxon>Pseudomonadota</taxon>
        <taxon>Alphaproteobacteria</taxon>
        <taxon>Hyphomicrobiales</taxon>
        <taxon>Devosiaceae</taxon>
        <taxon>Devosia</taxon>
    </lineage>
</organism>
<sequence>MIWRFFKRADQGEHPSPYFITFRMHTGAGRMEAATQADLTRLLGDLRLAGASDITIVDVSGRLVAFDPGGAEPDK</sequence>
<name>A0A1E5XR24_9HYPH</name>